<evidence type="ECO:0000313" key="3">
    <source>
        <dbReference type="Proteomes" id="UP000184300"/>
    </source>
</evidence>
<dbReference type="VEuPathDB" id="FungiDB:ASPGLDRAFT_44863"/>
<keyword evidence="3" id="KW-1185">Reference proteome</keyword>
<dbReference type="SUPFAM" id="SSF50370">
    <property type="entry name" value="Ricin B-like lectins"/>
    <property type="match status" value="1"/>
</dbReference>
<dbReference type="EMBL" id="KV878893">
    <property type="protein sequence ID" value="OJJ85890.1"/>
    <property type="molecule type" value="Genomic_DNA"/>
</dbReference>
<dbReference type="AlphaFoldDB" id="A0A1L9VPT6"/>
<dbReference type="Proteomes" id="UP000184300">
    <property type="component" value="Unassembled WGS sequence"/>
</dbReference>
<evidence type="ECO:0000259" key="1">
    <source>
        <dbReference type="Pfam" id="PF14200"/>
    </source>
</evidence>
<dbReference type="OrthoDB" id="10318404at2759"/>
<dbReference type="PROSITE" id="PS50231">
    <property type="entry name" value="RICIN_B_LECTIN"/>
    <property type="match status" value="1"/>
</dbReference>
<dbReference type="RefSeq" id="XP_022402584.1">
    <property type="nucleotide sequence ID" value="XM_022546101.1"/>
</dbReference>
<evidence type="ECO:0000313" key="2">
    <source>
        <dbReference type="EMBL" id="OJJ85890.1"/>
    </source>
</evidence>
<name>A0A1L9VPT6_ASPGL</name>
<accession>A0A1L9VPT6</accession>
<dbReference type="InterPro" id="IPR035992">
    <property type="entry name" value="Ricin_B-like_lectins"/>
</dbReference>
<protein>
    <recommendedName>
        <fullName evidence="1">Ricin B lectin domain-containing protein</fullName>
    </recommendedName>
</protein>
<dbReference type="Gene3D" id="2.80.10.50">
    <property type="match status" value="1"/>
</dbReference>
<reference evidence="3" key="1">
    <citation type="journal article" date="2017" name="Genome Biol.">
        <title>Comparative genomics reveals high biological diversity and specific adaptations in the industrially and medically important fungal genus Aspergillus.</title>
        <authorList>
            <person name="de Vries R.P."/>
            <person name="Riley R."/>
            <person name="Wiebenga A."/>
            <person name="Aguilar-Osorio G."/>
            <person name="Amillis S."/>
            <person name="Uchima C.A."/>
            <person name="Anderluh G."/>
            <person name="Asadollahi M."/>
            <person name="Askin M."/>
            <person name="Barry K."/>
            <person name="Battaglia E."/>
            <person name="Bayram O."/>
            <person name="Benocci T."/>
            <person name="Braus-Stromeyer S.A."/>
            <person name="Caldana C."/>
            <person name="Canovas D."/>
            <person name="Cerqueira G.C."/>
            <person name="Chen F."/>
            <person name="Chen W."/>
            <person name="Choi C."/>
            <person name="Clum A."/>
            <person name="Dos Santos R.A."/>
            <person name="Damasio A.R."/>
            <person name="Diallinas G."/>
            <person name="Emri T."/>
            <person name="Fekete E."/>
            <person name="Flipphi M."/>
            <person name="Freyberg S."/>
            <person name="Gallo A."/>
            <person name="Gournas C."/>
            <person name="Habgood R."/>
            <person name="Hainaut M."/>
            <person name="Harispe M.L."/>
            <person name="Henrissat B."/>
            <person name="Hilden K.S."/>
            <person name="Hope R."/>
            <person name="Hossain A."/>
            <person name="Karabika E."/>
            <person name="Karaffa L."/>
            <person name="Karanyi Z."/>
            <person name="Krasevec N."/>
            <person name="Kuo A."/>
            <person name="Kusch H."/>
            <person name="LaButti K."/>
            <person name="Lagendijk E.L."/>
            <person name="Lapidus A."/>
            <person name="Levasseur A."/>
            <person name="Lindquist E."/>
            <person name="Lipzen A."/>
            <person name="Logrieco A.F."/>
            <person name="MacCabe A."/>
            <person name="Maekelae M.R."/>
            <person name="Malavazi I."/>
            <person name="Melin P."/>
            <person name="Meyer V."/>
            <person name="Mielnichuk N."/>
            <person name="Miskei M."/>
            <person name="Molnar A.P."/>
            <person name="Mule G."/>
            <person name="Ngan C.Y."/>
            <person name="Orejas M."/>
            <person name="Orosz E."/>
            <person name="Ouedraogo J.P."/>
            <person name="Overkamp K.M."/>
            <person name="Park H.-S."/>
            <person name="Perrone G."/>
            <person name="Piumi F."/>
            <person name="Punt P.J."/>
            <person name="Ram A.F."/>
            <person name="Ramon A."/>
            <person name="Rauscher S."/>
            <person name="Record E."/>
            <person name="Riano-Pachon D.M."/>
            <person name="Robert V."/>
            <person name="Roehrig J."/>
            <person name="Ruller R."/>
            <person name="Salamov A."/>
            <person name="Salih N.S."/>
            <person name="Samson R.A."/>
            <person name="Sandor E."/>
            <person name="Sanguinetti M."/>
            <person name="Schuetze T."/>
            <person name="Sepcic K."/>
            <person name="Shelest E."/>
            <person name="Sherlock G."/>
            <person name="Sophianopoulou V."/>
            <person name="Squina F.M."/>
            <person name="Sun H."/>
            <person name="Susca A."/>
            <person name="Todd R.B."/>
            <person name="Tsang A."/>
            <person name="Unkles S.E."/>
            <person name="van de Wiele N."/>
            <person name="van Rossen-Uffink D."/>
            <person name="Oliveira J.V."/>
            <person name="Vesth T.C."/>
            <person name="Visser J."/>
            <person name="Yu J.-H."/>
            <person name="Zhou M."/>
            <person name="Andersen M.R."/>
            <person name="Archer D.B."/>
            <person name="Baker S.E."/>
            <person name="Benoit I."/>
            <person name="Brakhage A.A."/>
            <person name="Braus G.H."/>
            <person name="Fischer R."/>
            <person name="Frisvad J.C."/>
            <person name="Goldman G.H."/>
            <person name="Houbraken J."/>
            <person name="Oakley B."/>
            <person name="Pocsi I."/>
            <person name="Scazzocchio C."/>
            <person name="Seiboth B."/>
            <person name="vanKuyk P.A."/>
            <person name="Wortman J."/>
            <person name="Dyer P.S."/>
            <person name="Grigoriev I.V."/>
        </authorList>
    </citation>
    <scope>NUCLEOTIDE SEQUENCE [LARGE SCALE GENOMIC DNA]</scope>
    <source>
        <strain evidence="3">CBS 516.65</strain>
    </source>
</reference>
<dbReference type="Pfam" id="PF14200">
    <property type="entry name" value="RicinB_lectin_2"/>
    <property type="match status" value="1"/>
</dbReference>
<dbReference type="GeneID" id="34462362"/>
<feature type="domain" description="Ricin B lectin" evidence="1">
    <location>
        <begin position="44"/>
        <end position="120"/>
    </location>
</feature>
<dbReference type="InterPro" id="IPR000772">
    <property type="entry name" value="Ricin_B_lectin"/>
</dbReference>
<gene>
    <name evidence="2" type="ORF">ASPGLDRAFT_44863</name>
</gene>
<proteinExistence type="predicted"/>
<sequence length="142" mass="15675">MLEEIGFGHYCITNTNTPDKLLEVSASNHTSVTIGNPTTDCDPHQLWYIWGEGSYFHIRNGSGKCLAVSPPGAYSSVMGRDEPQVWIIEVVHEDHNFYGRIYANGTGLCLAQLPGANGTPQLQLVETSPDPNQIWKLWQMGA</sequence>
<organism evidence="2 3">
    <name type="scientific">Aspergillus glaucus CBS 516.65</name>
    <dbReference type="NCBI Taxonomy" id="1160497"/>
    <lineage>
        <taxon>Eukaryota</taxon>
        <taxon>Fungi</taxon>
        <taxon>Dikarya</taxon>
        <taxon>Ascomycota</taxon>
        <taxon>Pezizomycotina</taxon>
        <taxon>Eurotiomycetes</taxon>
        <taxon>Eurotiomycetidae</taxon>
        <taxon>Eurotiales</taxon>
        <taxon>Aspergillaceae</taxon>
        <taxon>Aspergillus</taxon>
        <taxon>Aspergillus subgen. Aspergillus</taxon>
    </lineage>
</organism>